<dbReference type="Gene3D" id="4.10.320.10">
    <property type="entry name" value="E3-binding domain"/>
    <property type="match status" value="1"/>
</dbReference>
<evidence type="ECO:0000259" key="2">
    <source>
        <dbReference type="Pfam" id="PF11774"/>
    </source>
</evidence>
<dbReference type="RefSeq" id="WP_111869350.1">
    <property type="nucleotide sequence ID" value="NZ_QLYX01000008.1"/>
</dbReference>
<reference evidence="4 5" key="1">
    <citation type="submission" date="2018-06" db="EMBL/GenBank/DDBJ databases">
        <title>Actinomadura craniellae sp. nov. isolated from marine sponge Craniella sp.</title>
        <authorList>
            <person name="Li L."/>
            <person name="Xu Q.H."/>
            <person name="Lin H.W."/>
            <person name="Lu Y.H."/>
        </authorList>
    </citation>
    <scope>NUCLEOTIDE SEQUENCE [LARGE SCALE GENOMIC DNA]</scope>
    <source>
        <strain evidence="4 5">LHW63021</strain>
    </source>
</reference>
<dbReference type="InterPro" id="IPR042261">
    <property type="entry name" value="Lsr2-like_dimerization"/>
</dbReference>
<dbReference type="Gene3D" id="3.30.60.230">
    <property type="entry name" value="Lsr2, dimerization domain"/>
    <property type="match status" value="1"/>
</dbReference>
<dbReference type="GO" id="GO:0003677">
    <property type="term" value="F:DNA binding"/>
    <property type="evidence" value="ECO:0007669"/>
    <property type="project" value="UniProtKB-KW"/>
</dbReference>
<protein>
    <submittedName>
        <fullName evidence="4">Lsr2 family protein</fullName>
    </submittedName>
</protein>
<dbReference type="AlphaFoldDB" id="A0A365H495"/>
<sequence>MARTTVVELLDDLDGGPANETVTFALDGIDYEIDLSAQNAAALRTALGPYVAGARRARAERPVKADGGSVTRSTSDRERAAAIRSWAKQHGIEVNDRGRIPAQVIVAYEAKDPGRAKAVPDIPQVTFQPG</sequence>
<dbReference type="Pfam" id="PF11774">
    <property type="entry name" value="Lsr2"/>
    <property type="match status" value="1"/>
</dbReference>
<dbReference type="InterPro" id="IPR036625">
    <property type="entry name" value="E3-bd_dom_sf"/>
</dbReference>
<gene>
    <name evidence="4" type="ORF">DPM19_19360</name>
</gene>
<evidence type="ECO:0000256" key="1">
    <source>
        <dbReference type="ARBA" id="ARBA00023125"/>
    </source>
</evidence>
<organism evidence="4 5">
    <name type="scientific">Actinomadura craniellae</name>
    <dbReference type="NCBI Taxonomy" id="2231787"/>
    <lineage>
        <taxon>Bacteria</taxon>
        <taxon>Bacillati</taxon>
        <taxon>Actinomycetota</taxon>
        <taxon>Actinomycetes</taxon>
        <taxon>Streptosporangiales</taxon>
        <taxon>Thermomonosporaceae</taxon>
        <taxon>Actinomadura</taxon>
    </lineage>
</organism>
<keyword evidence="5" id="KW-1185">Reference proteome</keyword>
<accession>A0A365H495</accession>
<name>A0A365H495_9ACTN</name>
<feature type="domain" description="Lsr2 dimerization" evidence="2">
    <location>
        <begin position="1"/>
        <end position="57"/>
    </location>
</feature>
<feature type="domain" description="Lsr2 DNA-binding" evidence="3">
    <location>
        <begin position="75"/>
        <end position="110"/>
    </location>
</feature>
<evidence type="ECO:0000313" key="4">
    <source>
        <dbReference type="EMBL" id="RAY13812.1"/>
    </source>
</evidence>
<dbReference type="OrthoDB" id="4113332at2"/>
<dbReference type="InterPro" id="IPR024412">
    <property type="entry name" value="Lsr2_dim_dom"/>
</dbReference>
<proteinExistence type="predicted"/>
<dbReference type="EMBL" id="QLYX01000008">
    <property type="protein sequence ID" value="RAY13812.1"/>
    <property type="molecule type" value="Genomic_DNA"/>
</dbReference>
<dbReference type="GO" id="GO:0016746">
    <property type="term" value="F:acyltransferase activity"/>
    <property type="evidence" value="ECO:0007669"/>
    <property type="project" value="InterPro"/>
</dbReference>
<dbReference type="Proteomes" id="UP000251891">
    <property type="component" value="Unassembled WGS sequence"/>
</dbReference>
<comment type="caution">
    <text evidence="4">The sequence shown here is derived from an EMBL/GenBank/DDBJ whole genome shotgun (WGS) entry which is preliminary data.</text>
</comment>
<evidence type="ECO:0000259" key="3">
    <source>
        <dbReference type="Pfam" id="PF23359"/>
    </source>
</evidence>
<dbReference type="InterPro" id="IPR055370">
    <property type="entry name" value="Lsr2_DNA-bd"/>
</dbReference>
<dbReference type="Pfam" id="PF23359">
    <property type="entry name" value="Lsr2_DNA-bd"/>
    <property type="match status" value="1"/>
</dbReference>
<keyword evidence="1" id="KW-0238">DNA-binding</keyword>
<evidence type="ECO:0000313" key="5">
    <source>
        <dbReference type="Proteomes" id="UP000251891"/>
    </source>
</evidence>